<feature type="compositionally biased region" description="Basic and acidic residues" evidence="1">
    <location>
        <begin position="54"/>
        <end position="66"/>
    </location>
</feature>
<protein>
    <submittedName>
        <fullName evidence="2">Uncharacterized protein</fullName>
    </submittedName>
</protein>
<proteinExistence type="predicted"/>
<evidence type="ECO:0000313" key="2">
    <source>
        <dbReference type="EMBL" id="AWM38640.1"/>
    </source>
</evidence>
<dbReference type="Proteomes" id="UP000245802">
    <property type="component" value="Chromosome"/>
</dbReference>
<accession>A0A2Z3HBQ0</accession>
<evidence type="ECO:0000256" key="1">
    <source>
        <dbReference type="SAM" id="MobiDB-lite"/>
    </source>
</evidence>
<feature type="region of interest" description="Disordered" evidence="1">
    <location>
        <begin position="43"/>
        <end position="66"/>
    </location>
</feature>
<dbReference type="EMBL" id="CP025958">
    <property type="protein sequence ID" value="AWM38640.1"/>
    <property type="molecule type" value="Genomic_DNA"/>
</dbReference>
<organism evidence="2 3">
    <name type="scientific">Gemmata obscuriglobus</name>
    <dbReference type="NCBI Taxonomy" id="114"/>
    <lineage>
        <taxon>Bacteria</taxon>
        <taxon>Pseudomonadati</taxon>
        <taxon>Planctomycetota</taxon>
        <taxon>Planctomycetia</taxon>
        <taxon>Gemmatales</taxon>
        <taxon>Gemmataceae</taxon>
        <taxon>Gemmata</taxon>
    </lineage>
</organism>
<dbReference type="AlphaFoldDB" id="A0A2Z3HBQ0"/>
<reference evidence="2 3" key="1">
    <citation type="submission" date="2018-01" db="EMBL/GenBank/DDBJ databases">
        <title>G. obscuriglobus.</title>
        <authorList>
            <person name="Franke J."/>
            <person name="Blomberg W."/>
            <person name="Selmecki A."/>
        </authorList>
    </citation>
    <scope>NUCLEOTIDE SEQUENCE [LARGE SCALE GENOMIC DNA]</scope>
    <source>
        <strain evidence="2 3">DSM 5831</strain>
    </source>
</reference>
<sequence length="66" mass="7902">MSSPEVRALLGHLLDTRRWDEDQILTWSRWRQERNRIAKRCHRKRHQAALSVADAERRSRGQPEAL</sequence>
<evidence type="ECO:0000313" key="3">
    <source>
        <dbReference type="Proteomes" id="UP000245802"/>
    </source>
</evidence>
<dbReference type="KEGG" id="gog:C1280_17710"/>
<keyword evidence="3" id="KW-1185">Reference proteome</keyword>
<gene>
    <name evidence="2" type="ORF">C1280_17710</name>
</gene>
<name>A0A2Z3HBQ0_9BACT</name>
<dbReference type="RefSeq" id="WP_010041448.1">
    <property type="nucleotide sequence ID" value="NZ_CP025958.1"/>
</dbReference>